<evidence type="ECO:0008006" key="2">
    <source>
        <dbReference type="Google" id="ProtNLM"/>
    </source>
</evidence>
<organism evidence="1">
    <name type="scientific">mine drainage metagenome</name>
    <dbReference type="NCBI Taxonomy" id="410659"/>
    <lineage>
        <taxon>unclassified sequences</taxon>
        <taxon>metagenomes</taxon>
        <taxon>ecological metagenomes</taxon>
    </lineage>
</organism>
<dbReference type="AlphaFoldDB" id="T0ZDL6"/>
<name>T0ZDL6_9ZZZZ</name>
<feature type="non-terminal residue" evidence="1">
    <location>
        <position position="1"/>
    </location>
</feature>
<dbReference type="InterPro" id="IPR036388">
    <property type="entry name" value="WH-like_DNA-bd_sf"/>
</dbReference>
<reference evidence="1" key="1">
    <citation type="submission" date="2013-08" db="EMBL/GenBank/DDBJ databases">
        <authorList>
            <person name="Mendez C."/>
            <person name="Richter M."/>
            <person name="Ferrer M."/>
            <person name="Sanchez J."/>
        </authorList>
    </citation>
    <scope>NUCLEOTIDE SEQUENCE</scope>
</reference>
<dbReference type="EMBL" id="AUZY01009311">
    <property type="protein sequence ID" value="EQD42327.1"/>
    <property type="molecule type" value="Genomic_DNA"/>
</dbReference>
<reference evidence="1" key="2">
    <citation type="journal article" date="2014" name="ISME J.">
        <title>Microbial stratification in low pH oxic and suboxic macroscopic growths along an acid mine drainage.</title>
        <authorList>
            <person name="Mendez-Garcia C."/>
            <person name="Mesa V."/>
            <person name="Sprenger R.R."/>
            <person name="Richter M."/>
            <person name="Diez M.S."/>
            <person name="Solano J."/>
            <person name="Bargiela R."/>
            <person name="Golyshina O.V."/>
            <person name="Manteca A."/>
            <person name="Ramos J.L."/>
            <person name="Gallego J.R."/>
            <person name="Llorente I."/>
            <person name="Martins Dos Santos V.A."/>
            <person name="Jensen O.N."/>
            <person name="Pelaez A.I."/>
            <person name="Sanchez J."/>
            <person name="Ferrer M."/>
        </authorList>
    </citation>
    <scope>NUCLEOTIDE SEQUENCE</scope>
</reference>
<dbReference type="Gene3D" id="1.10.10.10">
    <property type="entry name" value="Winged helix-like DNA-binding domain superfamily/Winged helix DNA-binding domain"/>
    <property type="match status" value="1"/>
</dbReference>
<sequence>EASARSRLSAMATREDADRAVSVVDHFLRRVATVEGGQLDIDTIYTGVSSGHRDRLVRVRRLLTALQSANPQGFSLTQVGQAAREHDLSEAEVERLVGELERLNEVYSPRPGIYKMAQ</sequence>
<evidence type="ECO:0000313" key="1">
    <source>
        <dbReference type="EMBL" id="EQD42327.1"/>
    </source>
</evidence>
<protein>
    <recommendedName>
        <fullName evidence="2">MCM family protein</fullName>
    </recommendedName>
</protein>
<accession>T0ZDL6</accession>
<proteinExistence type="predicted"/>
<comment type="caution">
    <text evidence="1">The sequence shown here is derived from an EMBL/GenBank/DDBJ whole genome shotgun (WGS) entry which is preliminary data.</text>
</comment>
<gene>
    <name evidence="1" type="ORF">B1B_14101</name>
</gene>